<evidence type="ECO:0000259" key="2">
    <source>
        <dbReference type="Pfam" id="PF16871"/>
    </source>
</evidence>
<dbReference type="Pfam" id="PF16871">
    <property type="entry name" value="DUF5077"/>
    <property type="match status" value="1"/>
</dbReference>
<comment type="caution">
    <text evidence="3">The sequence shown here is derived from an EMBL/GenBank/DDBJ whole genome shotgun (WGS) entry which is preliminary data.</text>
</comment>
<gene>
    <name evidence="3" type="ORF">I6U50_12440</name>
</gene>
<keyword evidence="4" id="KW-1185">Reference proteome</keyword>
<dbReference type="Pfam" id="PF11958">
    <property type="entry name" value="DUF3472"/>
    <property type="match status" value="1"/>
</dbReference>
<feature type="region of interest" description="Disordered" evidence="1">
    <location>
        <begin position="415"/>
        <end position="437"/>
    </location>
</feature>
<accession>A0ABS0TIE2</accession>
<proteinExistence type="predicted"/>
<dbReference type="Proteomes" id="UP000635665">
    <property type="component" value="Unassembled WGS sequence"/>
</dbReference>
<evidence type="ECO:0000313" key="3">
    <source>
        <dbReference type="EMBL" id="MBI6120830.1"/>
    </source>
</evidence>
<dbReference type="InterPro" id="IPR021862">
    <property type="entry name" value="DUF3472"/>
</dbReference>
<dbReference type="InterPro" id="IPR031712">
    <property type="entry name" value="DUF5077"/>
</dbReference>
<feature type="domain" description="DUF5077" evidence="2">
    <location>
        <begin position="35"/>
        <end position="154"/>
    </location>
</feature>
<evidence type="ECO:0000256" key="1">
    <source>
        <dbReference type="SAM" id="MobiDB-lite"/>
    </source>
</evidence>
<sequence>MKINSYKLAFLISCISLVLSSCSEHKENPDFTYRIPIGENSWISKDQAEDRKIIKKEGISNWDGSKPVESYFRSNKSGVLKLGLKLKADSENITLKVSVAGKSKELEVKNKEFQDVYVGEFKLEEPGYQQVLIEVVEPGSNNSLSIKDLLLAGPVTDTEVNYVEDNFHFGRRGPSVHLRYPIPEESKKPTYFYNEIVVPEGEDVVGSYYMANGFSHGYFGIQVNSEEERRILFSVWSPYETQDPAEIPEDQKIILLNKGEDVYTGEFGNEGSGGQSYKKFMWKTNTTYKFLLKGEPAGPNHTDYTAYFYAPENGAWEIIASFRRPKSSNYLGSLYSFLENFVPATGDISRKAHYKNQWLYDEEQGWIELSNAIFTADATANQKHRIDYAGGEVEGGYYLENCGFFNDYTEVNSKFSRKPNENEPEVDLKELESKFQK</sequence>
<organism evidence="3 4">
    <name type="scientific">Salegentibacter maritimus</name>
    <dbReference type="NCBI Taxonomy" id="2794347"/>
    <lineage>
        <taxon>Bacteria</taxon>
        <taxon>Pseudomonadati</taxon>
        <taxon>Bacteroidota</taxon>
        <taxon>Flavobacteriia</taxon>
        <taxon>Flavobacteriales</taxon>
        <taxon>Flavobacteriaceae</taxon>
        <taxon>Salegentibacter</taxon>
    </lineage>
</organism>
<reference evidence="3 4" key="1">
    <citation type="submission" date="2020-12" db="EMBL/GenBank/DDBJ databases">
        <title>Salegentibacter orientalis sp. nov., isolated from costal sediment.</title>
        <authorList>
            <person name="Lian F.-B."/>
        </authorList>
    </citation>
    <scope>NUCLEOTIDE SEQUENCE [LARGE SCALE GENOMIC DNA]</scope>
    <source>
        <strain evidence="3 4">F60176</strain>
    </source>
</reference>
<dbReference type="RefSeq" id="WP_198639065.1">
    <property type="nucleotide sequence ID" value="NZ_JAEHNY010000011.1"/>
</dbReference>
<dbReference type="EMBL" id="JAEHNY010000011">
    <property type="protein sequence ID" value="MBI6120830.1"/>
    <property type="molecule type" value="Genomic_DNA"/>
</dbReference>
<protein>
    <submittedName>
        <fullName evidence="3">DUF3472 domain-containing protein</fullName>
    </submittedName>
</protein>
<evidence type="ECO:0000313" key="4">
    <source>
        <dbReference type="Proteomes" id="UP000635665"/>
    </source>
</evidence>
<dbReference type="PROSITE" id="PS51257">
    <property type="entry name" value="PROKAR_LIPOPROTEIN"/>
    <property type="match status" value="1"/>
</dbReference>
<feature type="compositionally biased region" description="Basic and acidic residues" evidence="1">
    <location>
        <begin position="418"/>
        <end position="437"/>
    </location>
</feature>
<name>A0ABS0TIE2_9FLAO</name>